<organism evidence="1">
    <name type="scientific">uncultured marine thaumarchaeote KM3_54_F04</name>
    <dbReference type="NCBI Taxonomy" id="1456191"/>
    <lineage>
        <taxon>Archaea</taxon>
        <taxon>Nitrososphaerota</taxon>
        <taxon>environmental samples</taxon>
    </lineage>
</organism>
<proteinExistence type="predicted"/>
<protein>
    <recommendedName>
        <fullName evidence="2">HEPN domain-containing protein</fullName>
    </recommendedName>
</protein>
<sequence length="175" mass="20342">MTFLIHPNKVENTQDYSIPYDQLLSNSEEILKDVDSLLDKADVSKTEYEGRSYTYSRGGPTGWLDYKNAAEKAWTALYQAIDVLLHNNNVKSQHGGRNEHDREMPERPILGHYDRKLALIKLEKSNQDVASKHYYDRYVSITAGLRNNSNYYTKQDIELVKWEASRVKDIINELK</sequence>
<evidence type="ECO:0000313" key="1">
    <source>
        <dbReference type="EMBL" id="AIF12091.1"/>
    </source>
</evidence>
<accession>A0A075H6P0</accession>
<evidence type="ECO:0008006" key="2">
    <source>
        <dbReference type="Google" id="ProtNLM"/>
    </source>
</evidence>
<dbReference type="EMBL" id="KF900936">
    <property type="protein sequence ID" value="AIF12091.1"/>
    <property type="molecule type" value="Genomic_DNA"/>
</dbReference>
<name>A0A075H6P0_9ARCH</name>
<reference evidence="1" key="1">
    <citation type="journal article" date="2014" name="Genome Biol. Evol.">
        <title>Pangenome evidence for extensive interdomain horizontal transfer affecting lineage core and shell genes in uncultured planktonic thaumarchaeota and euryarchaeota.</title>
        <authorList>
            <person name="Deschamps P."/>
            <person name="Zivanovic Y."/>
            <person name="Moreira D."/>
            <person name="Rodriguez-Valera F."/>
            <person name="Lopez-Garcia P."/>
        </authorList>
    </citation>
    <scope>NUCLEOTIDE SEQUENCE</scope>
</reference>
<dbReference type="AlphaFoldDB" id="A0A075H6P0"/>